<dbReference type="PROSITE" id="PS51257">
    <property type="entry name" value="PROKAR_LIPOPROTEIN"/>
    <property type="match status" value="1"/>
</dbReference>
<comment type="caution">
    <text evidence="3">The sequence shown here is derived from an EMBL/GenBank/DDBJ whole genome shotgun (WGS) entry which is preliminary data.</text>
</comment>
<accession>A0ABQ6BHP9</accession>
<evidence type="ECO:0000259" key="2">
    <source>
        <dbReference type="Pfam" id="PF03886"/>
    </source>
</evidence>
<dbReference type="InterPro" id="IPR005586">
    <property type="entry name" value="ABC_trans_aux"/>
</dbReference>
<reference evidence="4" key="1">
    <citation type="journal article" date="2019" name="Int. J. Syst. Evol. Microbiol.">
        <title>The Global Catalogue of Microorganisms (GCM) 10K type strain sequencing project: providing services to taxonomists for standard genome sequencing and annotation.</title>
        <authorList>
            <consortium name="The Broad Institute Genomics Platform"/>
            <consortium name="The Broad Institute Genome Sequencing Center for Infectious Disease"/>
            <person name="Wu L."/>
            <person name="Ma J."/>
        </authorList>
    </citation>
    <scope>NUCLEOTIDE SEQUENCE [LARGE SCALE GENOMIC DNA]</scope>
    <source>
        <strain evidence="4">NBRC 110107</strain>
    </source>
</reference>
<feature type="signal peptide" evidence="1">
    <location>
        <begin position="1"/>
        <end position="23"/>
    </location>
</feature>
<evidence type="ECO:0000313" key="3">
    <source>
        <dbReference type="EMBL" id="GLS01446.1"/>
    </source>
</evidence>
<name>A0ABQ6BHP9_9CAUL</name>
<protein>
    <submittedName>
        <fullName evidence="3">ABC transporter</fullName>
    </submittedName>
</protein>
<keyword evidence="1" id="KW-0732">Signal</keyword>
<evidence type="ECO:0000256" key="1">
    <source>
        <dbReference type="SAM" id="SignalP"/>
    </source>
</evidence>
<sequence>MIRVSLIRPIAATVALVALSACALLSTPDPVQSYRFGGVPASSAAAATVASPTQVTLRRVEFPEAVEGDKLLGVTGTETAYIAGARWVSPAADLYMESIENAFAAQATRVRLIGPRELTRGQRSLDIDIRSFEARYDAPGLAPTIVVTARARLLALPERTVAAEQVFTVEQPATANRVSAIVEAFDLATRDLNTQIVAWTDASAG</sequence>
<gene>
    <name evidence="3" type="ORF">GCM10007859_14600</name>
</gene>
<feature type="chain" id="PRO_5047126570" evidence="1">
    <location>
        <begin position="24"/>
        <end position="205"/>
    </location>
</feature>
<dbReference type="EMBL" id="BSOY01000026">
    <property type="protein sequence ID" value="GLS01446.1"/>
    <property type="molecule type" value="Genomic_DNA"/>
</dbReference>
<feature type="domain" description="ABC-type transport auxiliary lipoprotein component" evidence="2">
    <location>
        <begin position="42"/>
        <end position="197"/>
    </location>
</feature>
<keyword evidence="4" id="KW-1185">Reference proteome</keyword>
<organism evidence="3 4">
    <name type="scientific">Brevundimonas denitrificans</name>
    <dbReference type="NCBI Taxonomy" id="1443434"/>
    <lineage>
        <taxon>Bacteria</taxon>
        <taxon>Pseudomonadati</taxon>
        <taxon>Pseudomonadota</taxon>
        <taxon>Alphaproteobacteria</taxon>
        <taxon>Caulobacterales</taxon>
        <taxon>Caulobacteraceae</taxon>
        <taxon>Brevundimonas</taxon>
    </lineage>
</organism>
<dbReference type="Proteomes" id="UP001156921">
    <property type="component" value="Unassembled WGS sequence"/>
</dbReference>
<dbReference type="Gene3D" id="3.40.50.10610">
    <property type="entry name" value="ABC-type transport auxiliary lipoprotein component"/>
    <property type="match status" value="1"/>
</dbReference>
<evidence type="ECO:0000313" key="4">
    <source>
        <dbReference type="Proteomes" id="UP001156921"/>
    </source>
</evidence>
<dbReference type="SUPFAM" id="SSF159594">
    <property type="entry name" value="XCC0632-like"/>
    <property type="match status" value="1"/>
</dbReference>
<proteinExistence type="predicted"/>
<dbReference type="RefSeq" id="WP_284222303.1">
    <property type="nucleotide sequence ID" value="NZ_BSOY01000026.1"/>
</dbReference>
<dbReference type="Pfam" id="PF03886">
    <property type="entry name" value="ABC_trans_aux"/>
    <property type="match status" value="1"/>
</dbReference>